<accession>A0A8H3ENC4</accession>
<evidence type="ECO:0000313" key="2">
    <source>
        <dbReference type="Proteomes" id="UP000664534"/>
    </source>
</evidence>
<gene>
    <name evidence="1" type="ORF">IMSHALPRED_006663</name>
</gene>
<dbReference type="EMBL" id="CAJPDT010000004">
    <property type="protein sequence ID" value="CAF9908399.1"/>
    <property type="molecule type" value="Genomic_DNA"/>
</dbReference>
<reference evidence="1" key="1">
    <citation type="submission" date="2021-03" db="EMBL/GenBank/DDBJ databases">
        <authorList>
            <person name="Tagirdzhanova G."/>
        </authorList>
    </citation>
    <scope>NUCLEOTIDE SEQUENCE</scope>
</reference>
<sequence length="145" mass="16835">MAMINQIRRRSGQPTPYFVRGPPGQYDRAVALLLLDYTYPCGPHCRGLVVIPAWQGRSAAAVAPMIELDLEWQKAQDIGEFDPEPHVQLYPYERDEWMRLYNDVLTFNPEEPRNVVPRRRLQELYALAIGRQRYWGSQRLIAPAP</sequence>
<name>A0A8H3ENC4_9LECA</name>
<organism evidence="1 2">
    <name type="scientific">Imshaugia aleurites</name>
    <dbReference type="NCBI Taxonomy" id="172621"/>
    <lineage>
        <taxon>Eukaryota</taxon>
        <taxon>Fungi</taxon>
        <taxon>Dikarya</taxon>
        <taxon>Ascomycota</taxon>
        <taxon>Pezizomycotina</taxon>
        <taxon>Lecanoromycetes</taxon>
        <taxon>OSLEUM clade</taxon>
        <taxon>Lecanoromycetidae</taxon>
        <taxon>Lecanorales</taxon>
        <taxon>Lecanorineae</taxon>
        <taxon>Parmeliaceae</taxon>
        <taxon>Imshaugia</taxon>
    </lineage>
</organism>
<evidence type="ECO:0000313" key="1">
    <source>
        <dbReference type="EMBL" id="CAF9908399.1"/>
    </source>
</evidence>
<protein>
    <submittedName>
        <fullName evidence="1">Uncharacterized protein</fullName>
    </submittedName>
</protein>
<proteinExistence type="predicted"/>
<keyword evidence="2" id="KW-1185">Reference proteome</keyword>
<dbReference type="AlphaFoldDB" id="A0A8H3ENC4"/>
<dbReference type="Proteomes" id="UP000664534">
    <property type="component" value="Unassembled WGS sequence"/>
</dbReference>
<comment type="caution">
    <text evidence="1">The sequence shown here is derived from an EMBL/GenBank/DDBJ whole genome shotgun (WGS) entry which is preliminary data.</text>
</comment>